<evidence type="ECO:0000256" key="1">
    <source>
        <dbReference type="SAM" id="Coils"/>
    </source>
</evidence>
<accession>A0A1W1E741</accession>
<reference evidence="2" key="1">
    <citation type="submission" date="2016-10" db="EMBL/GenBank/DDBJ databases">
        <authorList>
            <person name="de Groot N.N."/>
        </authorList>
    </citation>
    <scope>NUCLEOTIDE SEQUENCE</scope>
</reference>
<proteinExistence type="predicted"/>
<dbReference type="AlphaFoldDB" id="A0A1W1E741"/>
<gene>
    <name evidence="2" type="ORF">MNB_SV-4-224</name>
</gene>
<keyword evidence="1" id="KW-0175">Coiled coil</keyword>
<feature type="coiled-coil region" evidence="1">
    <location>
        <begin position="53"/>
        <end position="80"/>
    </location>
</feature>
<evidence type="ECO:0000313" key="2">
    <source>
        <dbReference type="EMBL" id="SFV89671.1"/>
    </source>
</evidence>
<dbReference type="EMBL" id="FPIB01000001">
    <property type="protein sequence ID" value="SFV89671.1"/>
    <property type="molecule type" value="Genomic_DNA"/>
</dbReference>
<organism evidence="2">
    <name type="scientific">hydrothermal vent metagenome</name>
    <dbReference type="NCBI Taxonomy" id="652676"/>
    <lineage>
        <taxon>unclassified sequences</taxon>
        <taxon>metagenomes</taxon>
        <taxon>ecological metagenomes</taxon>
    </lineage>
</organism>
<protein>
    <submittedName>
        <fullName evidence="2">Uncharacterized protein</fullName>
    </submittedName>
</protein>
<name>A0A1W1E741_9ZZZZ</name>
<sequence>MTEKTTDKTSYTPEEKRCILEALNARRKREEKEKKSHRVPSENQIVKKTKYTEEEKRRILEELNARRKREQKARESIRAYLSDKKIYLYKGKSYYKVKDYKQSFYILKETMNLLADTVCSVELERSGYTANRRQKGFIKWDMSSKRILISLSNVRVYYKPFEIEKA</sequence>